<proteinExistence type="predicted"/>
<comment type="caution">
    <text evidence="3">The sequence shown here is derived from an EMBL/GenBank/DDBJ whole genome shotgun (WGS) entry which is preliminary data.</text>
</comment>
<evidence type="ECO:0000313" key="3">
    <source>
        <dbReference type="EMBL" id="MFC4267140.1"/>
    </source>
</evidence>
<sequence length="344" mass="38726">MKPAAGTDYPGSYAAFRAWFDEDVKCLDYLDWLRWLAGFICPWCGCRRGWRAPDRRWRCAGCDQRVSALAGTIFHGTRTPLTVWFSAAWHMTSSKTGISALQLQRELGLGSYQTAWTMLHRYRTVMVRPDRDRLSGDVEVDESFLGGPEPVVPGRGALGKVLFAAAVELNENGFGRVRLGVLENASADNLRDFLVKNVEPGSRIITDGWPSYPPATKDLYLHTGTSVAASGLEAHDVLPAVHLVFSLVKRWVMGTLQGSVRQEHLQAYFDEWVFRFNRRHSRSRGLLFYRLMQQAVDGDTVSYKDLRKAGRTRPAPDPPTTKHCLTPSLDLGDVGLPWRQTNRE</sequence>
<dbReference type="NCBIfam" id="NF033547">
    <property type="entry name" value="transpos_IS1595"/>
    <property type="match status" value="1"/>
</dbReference>
<dbReference type="InterPro" id="IPR024445">
    <property type="entry name" value="Tnp_ISXO2-like"/>
</dbReference>
<dbReference type="EMBL" id="JBHSCQ010000024">
    <property type="protein sequence ID" value="MFC4267140.1"/>
    <property type="molecule type" value="Genomic_DNA"/>
</dbReference>
<dbReference type="Pfam" id="PF12760">
    <property type="entry name" value="Zn_ribbon_IS1595"/>
    <property type="match status" value="1"/>
</dbReference>
<dbReference type="Pfam" id="PF12762">
    <property type="entry name" value="DDE_Tnp_IS1595"/>
    <property type="match status" value="1"/>
</dbReference>
<feature type="region of interest" description="Disordered" evidence="1">
    <location>
        <begin position="308"/>
        <end position="328"/>
    </location>
</feature>
<name>A0ABV8R3W3_9MICC</name>
<evidence type="ECO:0000313" key="4">
    <source>
        <dbReference type="Proteomes" id="UP001595773"/>
    </source>
</evidence>
<reference evidence="4" key="1">
    <citation type="journal article" date="2019" name="Int. J. Syst. Evol. Microbiol.">
        <title>The Global Catalogue of Microorganisms (GCM) 10K type strain sequencing project: providing services to taxonomists for standard genome sequencing and annotation.</title>
        <authorList>
            <consortium name="The Broad Institute Genomics Platform"/>
            <consortium name="The Broad Institute Genome Sequencing Center for Infectious Disease"/>
            <person name="Wu L."/>
            <person name="Ma J."/>
        </authorList>
    </citation>
    <scope>NUCLEOTIDE SEQUENCE [LARGE SCALE GENOMIC DNA]</scope>
    <source>
        <strain evidence="4">CGMCC 1.10698</strain>
    </source>
</reference>
<feature type="domain" description="ISXO2-like transposase" evidence="2">
    <location>
        <begin position="133"/>
        <end position="277"/>
    </location>
</feature>
<dbReference type="Proteomes" id="UP001595773">
    <property type="component" value="Unassembled WGS sequence"/>
</dbReference>
<organism evidence="3 4">
    <name type="scientific">Arthrobacter cryoconiti</name>
    <dbReference type="NCBI Taxonomy" id="748907"/>
    <lineage>
        <taxon>Bacteria</taxon>
        <taxon>Bacillati</taxon>
        <taxon>Actinomycetota</taxon>
        <taxon>Actinomycetes</taxon>
        <taxon>Micrococcales</taxon>
        <taxon>Micrococcaceae</taxon>
        <taxon>Arthrobacter</taxon>
    </lineage>
</organism>
<dbReference type="RefSeq" id="WP_376992059.1">
    <property type="nucleotide sequence ID" value="NZ_BAABLL010000017.1"/>
</dbReference>
<keyword evidence="4" id="KW-1185">Reference proteome</keyword>
<evidence type="ECO:0000259" key="2">
    <source>
        <dbReference type="SMART" id="SM01126"/>
    </source>
</evidence>
<accession>A0ABV8R3W3</accession>
<dbReference type="SMART" id="SM01126">
    <property type="entry name" value="DDE_Tnp_IS1595"/>
    <property type="match status" value="1"/>
</dbReference>
<dbReference type="InterPro" id="IPR024442">
    <property type="entry name" value="Transposase_Zn_ribbon"/>
</dbReference>
<protein>
    <submittedName>
        <fullName evidence="3">IS1595 family transposase</fullName>
    </submittedName>
</protein>
<evidence type="ECO:0000256" key="1">
    <source>
        <dbReference type="SAM" id="MobiDB-lite"/>
    </source>
</evidence>
<gene>
    <name evidence="3" type="ORF">ACFOW9_16145</name>
</gene>